<dbReference type="PANTHER" id="PTHR15954">
    <property type="entry name" value="VACUOLAR PROTEIN SORTING-ASSOCIATED PROTEIN 51 HOMOLOG"/>
    <property type="match status" value="1"/>
</dbReference>
<feature type="region of interest" description="Disordered" evidence="4">
    <location>
        <begin position="455"/>
        <end position="494"/>
    </location>
</feature>
<proteinExistence type="inferred from homology"/>
<feature type="compositionally biased region" description="Low complexity" evidence="4">
    <location>
        <begin position="462"/>
        <end position="494"/>
    </location>
</feature>
<dbReference type="GO" id="GO:0007041">
    <property type="term" value="P:lysosomal transport"/>
    <property type="evidence" value="ECO:0000318"/>
    <property type="project" value="GO_Central"/>
</dbReference>
<dbReference type="InParanoid" id="T1FVG3"/>
<evidence type="ECO:0000256" key="2">
    <source>
        <dbReference type="ARBA" id="ARBA00016122"/>
    </source>
</evidence>
<dbReference type="GO" id="GO:0000938">
    <property type="term" value="C:GARP complex"/>
    <property type="evidence" value="ECO:0000318"/>
    <property type="project" value="GO_Central"/>
</dbReference>
<organism evidence="6 7">
    <name type="scientific">Helobdella robusta</name>
    <name type="common">Californian leech</name>
    <dbReference type="NCBI Taxonomy" id="6412"/>
    <lineage>
        <taxon>Eukaryota</taxon>
        <taxon>Metazoa</taxon>
        <taxon>Spiralia</taxon>
        <taxon>Lophotrochozoa</taxon>
        <taxon>Annelida</taxon>
        <taxon>Clitellata</taxon>
        <taxon>Hirudinea</taxon>
        <taxon>Rhynchobdellida</taxon>
        <taxon>Glossiphoniidae</taxon>
        <taxon>Helobdella</taxon>
    </lineage>
</organism>
<dbReference type="GO" id="GO:0006869">
    <property type="term" value="P:lipid transport"/>
    <property type="evidence" value="ECO:0007669"/>
    <property type="project" value="UniProtKB-UniRule"/>
</dbReference>
<dbReference type="GO" id="GO:0015031">
    <property type="term" value="P:protein transport"/>
    <property type="evidence" value="ECO:0007669"/>
    <property type="project" value="UniProtKB-UniRule"/>
</dbReference>
<evidence type="ECO:0000313" key="6">
    <source>
        <dbReference type="EnsemblMetazoa" id="HelroP193892"/>
    </source>
</evidence>
<evidence type="ECO:0000256" key="3">
    <source>
        <dbReference type="RuleBase" id="RU368010"/>
    </source>
</evidence>
<dbReference type="GeneID" id="20212809"/>
<comment type="subcellular location">
    <subcellularLocation>
        <location evidence="3">Golgi apparatus</location>
        <location evidence="3">trans-Golgi network</location>
    </subcellularLocation>
</comment>
<protein>
    <recommendedName>
        <fullName evidence="2 3">Vacuolar protein sorting-associated protein 51 homolog</fullName>
    </recommendedName>
</protein>
<evidence type="ECO:0000313" key="7">
    <source>
        <dbReference type="Proteomes" id="UP000015101"/>
    </source>
</evidence>
<dbReference type="OrthoDB" id="203678at2759"/>
<dbReference type="EMBL" id="AMQM01007217">
    <property type="status" value="NOT_ANNOTATED_CDS"/>
    <property type="molecule type" value="Genomic_DNA"/>
</dbReference>
<comment type="similarity">
    <text evidence="1 3">Belongs to the VPS51 family.</text>
</comment>
<dbReference type="GO" id="GO:0048193">
    <property type="term" value="P:Golgi vesicle transport"/>
    <property type="evidence" value="ECO:0000318"/>
    <property type="project" value="GO_Central"/>
</dbReference>
<dbReference type="AlphaFoldDB" id="T1FVG3"/>
<evidence type="ECO:0000256" key="4">
    <source>
        <dbReference type="SAM" id="MobiDB-lite"/>
    </source>
</evidence>
<dbReference type="GO" id="GO:0007030">
    <property type="term" value="P:Golgi organization"/>
    <property type="evidence" value="ECO:0000318"/>
    <property type="project" value="GO_Central"/>
</dbReference>
<evidence type="ECO:0000313" key="5">
    <source>
        <dbReference type="EMBL" id="ESN93839.1"/>
    </source>
</evidence>
<dbReference type="HOGENOM" id="CLU_020677_0_0_1"/>
<accession>T1FVG3</accession>
<dbReference type="Pfam" id="PF08700">
    <property type="entry name" value="VPS51_Exo84_N"/>
    <property type="match status" value="1"/>
</dbReference>
<dbReference type="GO" id="GO:0016020">
    <property type="term" value="C:membrane"/>
    <property type="evidence" value="ECO:0000318"/>
    <property type="project" value="GO_Central"/>
</dbReference>
<keyword evidence="3" id="KW-0445">Lipid transport</keyword>
<dbReference type="KEGG" id="hro:HELRODRAFT_193892"/>
<dbReference type="GO" id="GO:0042147">
    <property type="term" value="P:retrograde transport, endosome to Golgi"/>
    <property type="evidence" value="ECO:0000318"/>
    <property type="project" value="GO_Central"/>
</dbReference>
<dbReference type="STRING" id="6412.T1FVG3"/>
<keyword evidence="3" id="KW-0333">Golgi apparatus</keyword>
<dbReference type="InterPro" id="IPR014812">
    <property type="entry name" value="Vps51"/>
</dbReference>
<keyword evidence="3" id="KW-0813">Transport</keyword>
<dbReference type="GO" id="GO:1990745">
    <property type="term" value="C:EARP complex"/>
    <property type="evidence" value="ECO:0000318"/>
    <property type="project" value="GO_Central"/>
</dbReference>
<dbReference type="CTD" id="20212809"/>
<evidence type="ECO:0000256" key="1">
    <source>
        <dbReference type="ARBA" id="ARBA00006080"/>
    </source>
</evidence>
<dbReference type="EnsemblMetazoa" id="HelroT193892">
    <property type="protein sequence ID" value="HelroP193892"/>
    <property type="gene ID" value="HelroG193892"/>
</dbReference>
<keyword evidence="3" id="KW-0653">Protein transport</keyword>
<comment type="function">
    <text evidence="3">Acts as component of the GARP complex that is involved in retrograde transport from early and late endosomes to the trans-Golgi network (TGN).</text>
</comment>
<reference evidence="7" key="1">
    <citation type="submission" date="2012-12" db="EMBL/GenBank/DDBJ databases">
        <authorList>
            <person name="Hellsten U."/>
            <person name="Grimwood J."/>
            <person name="Chapman J.A."/>
            <person name="Shapiro H."/>
            <person name="Aerts A."/>
            <person name="Otillar R.P."/>
            <person name="Terry A.Y."/>
            <person name="Boore J.L."/>
            <person name="Simakov O."/>
            <person name="Marletaz F."/>
            <person name="Cho S.-J."/>
            <person name="Edsinger-Gonzales E."/>
            <person name="Havlak P."/>
            <person name="Kuo D.-H."/>
            <person name="Larsson T."/>
            <person name="Lv J."/>
            <person name="Arendt D."/>
            <person name="Savage R."/>
            <person name="Osoegawa K."/>
            <person name="de Jong P."/>
            <person name="Lindberg D.R."/>
            <person name="Seaver E.C."/>
            <person name="Weisblat D.A."/>
            <person name="Putnam N.H."/>
            <person name="Grigoriev I.V."/>
            <person name="Rokhsar D.S."/>
        </authorList>
    </citation>
    <scope>NUCLEOTIDE SEQUENCE</scope>
</reference>
<dbReference type="eggNOG" id="KOG2346">
    <property type="taxonomic scope" value="Eukaryota"/>
</dbReference>
<reference evidence="5 7" key="2">
    <citation type="journal article" date="2013" name="Nature">
        <title>Insights into bilaterian evolution from three spiralian genomes.</title>
        <authorList>
            <person name="Simakov O."/>
            <person name="Marletaz F."/>
            <person name="Cho S.J."/>
            <person name="Edsinger-Gonzales E."/>
            <person name="Havlak P."/>
            <person name="Hellsten U."/>
            <person name="Kuo D.H."/>
            <person name="Larsson T."/>
            <person name="Lv J."/>
            <person name="Arendt D."/>
            <person name="Savage R."/>
            <person name="Osoegawa K."/>
            <person name="de Jong P."/>
            <person name="Grimwood J."/>
            <person name="Chapman J.A."/>
            <person name="Shapiro H."/>
            <person name="Aerts A."/>
            <person name="Otillar R.P."/>
            <person name="Terry A.Y."/>
            <person name="Boore J.L."/>
            <person name="Grigoriev I.V."/>
            <person name="Lindberg D.R."/>
            <person name="Seaver E.C."/>
            <person name="Weisblat D.A."/>
            <person name="Putnam N.H."/>
            <person name="Rokhsar D.S."/>
        </authorList>
    </citation>
    <scope>NUCLEOTIDE SEQUENCE</scope>
</reference>
<dbReference type="EMBL" id="KB097587">
    <property type="protein sequence ID" value="ESN93839.1"/>
    <property type="molecule type" value="Genomic_DNA"/>
</dbReference>
<dbReference type="GO" id="GO:0032456">
    <property type="term" value="P:endocytic recycling"/>
    <property type="evidence" value="ECO:0000318"/>
    <property type="project" value="GO_Central"/>
</dbReference>
<dbReference type="PANTHER" id="PTHR15954:SF4">
    <property type="entry name" value="VACUOLAR PROTEIN SORTING-ASSOCIATED PROTEIN 51 HOMOLOG"/>
    <property type="match status" value="1"/>
</dbReference>
<keyword evidence="7" id="KW-1185">Reference proteome</keyword>
<dbReference type="RefSeq" id="XP_009028049.1">
    <property type="nucleotide sequence ID" value="XM_009029801.1"/>
</dbReference>
<dbReference type="OMA" id="FISATXL"/>
<dbReference type="GO" id="GO:0005829">
    <property type="term" value="C:cytosol"/>
    <property type="evidence" value="ECO:0007669"/>
    <property type="project" value="GOC"/>
</dbReference>
<comment type="subunit">
    <text evidence="3">Component of the Golgi-associated retrograde protein (GARP) complex.</text>
</comment>
<reference evidence="6" key="3">
    <citation type="submission" date="2015-06" db="UniProtKB">
        <authorList>
            <consortium name="EnsemblMetazoa"/>
        </authorList>
    </citation>
    <scope>IDENTIFICATION</scope>
</reference>
<name>T1FVG3_HELRO</name>
<sequence>MATNSSTIEVRKPRDMLKTYYGLSTADSSAVNNLSQQSKRSSAADGNVGSPCDINGSNFDPEMYLDKLLKEKTLTELVDKEHEMVRMIRTLDSDMQTLVYENYNKFISATDTIRKLLLLKKMKSDFKKMEDEMDNLCSAKQLTECVDLLLQLNEPADMLCDEFLTQAREKIEADLSSLELQLQLCSNDFQSLAKTATTTSPSVTTTKFPTTATEATTAAAAAKSKNKHSFDVGDGKMSENVLHERGDALDGNAYNVMDILEFVDKGCNGFLSNICLVVASYNDMFLARQQEDMQLDAIALKKLIDFVNELMARYFYYVKMRVQLEKATGNNMILVRSLDRFHRRLQAMNKLLPDSDFSSHNKGGPGAGMSFGEMVKKLHSSLIEQVKSVLNNLQAFIHPDITFAMKQHFRTNFCLVEVRENFVVAFIRHIIQTTSSIRQTNLTLVNEQFQSDHHYHFHHQQQHNSFQQQQQHSFQTPPSSSLPPTSSSMTSSSTLCSEARSAAQQILNHYVKVQGTRSERLSDSTARRSAASRLMGGGKAQWNYAPSTNMDSSLMSNIQKLFYEKIEVFTPVQFNRVSIMTGLIKICLKTLLECVRLKTFGRYGLQQMQVDCYYLQLYLWRYVQDENMVHILLDEVVSSTIHRCLDPVPMEASVVDVICDKN</sequence>
<dbReference type="FunCoup" id="T1FVG3">
    <property type="interactions" value="736"/>
</dbReference>
<dbReference type="Proteomes" id="UP000015101">
    <property type="component" value="Unassembled WGS sequence"/>
</dbReference>
<gene>
    <name evidence="6" type="primary">20212809</name>
    <name evidence="5" type="ORF">HELRODRAFT_193892</name>
</gene>